<gene>
    <name evidence="1" type="primary">ORF30042</name>
</gene>
<protein>
    <submittedName>
        <fullName evidence="1">Uncharacterized protein</fullName>
    </submittedName>
</protein>
<organism evidence="1">
    <name type="scientific">Arion vulgaris</name>
    <dbReference type="NCBI Taxonomy" id="1028688"/>
    <lineage>
        <taxon>Eukaryota</taxon>
        <taxon>Metazoa</taxon>
        <taxon>Spiralia</taxon>
        <taxon>Lophotrochozoa</taxon>
        <taxon>Mollusca</taxon>
        <taxon>Gastropoda</taxon>
        <taxon>Heterobranchia</taxon>
        <taxon>Euthyneura</taxon>
        <taxon>Panpulmonata</taxon>
        <taxon>Eupulmonata</taxon>
        <taxon>Stylommatophora</taxon>
        <taxon>Helicina</taxon>
        <taxon>Arionoidea</taxon>
        <taxon>Arionidae</taxon>
        <taxon>Arion</taxon>
    </lineage>
</organism>
<name>A0A0B6YMD5_9EUPU</name>
<feature type="non-terminal residue" evidence="1">
    <location>
        <position position="1"/>
    </location>
</feature>
<accession>A0A0B6YMD5</accession>
<feature type="non-terminal residue" evidence="1">
    <location>
        <position position="70"/>
    </location>
</feature>
<evidence type="ECO:0000313" key="1">
    <source>
        <dbReference type="EMBL" id="CEK57388.1"/>
    </source>
</evidence>
<reference evidence="1" key="1">
    <citation type="submission" date="2014-12" db="EMBL/GenBank/DDBJ databases">
        <title>Insight into the proteome of Arion vulgaris.</title>
        <authorList>
            <person name="Aradska J."/>
            <person name="Bulat T."/>
            <person name="Smidak R."/>
            <person name="Sarate P."/>
            <person name="Gangsoo J."/>
            <person name="Sialana F."/>
            <person name="Bilban M."/>
            <person name="Lubec G."/>
        </authorList>
    </citation>
    <scope>NUCLEOTIDE SEQUENCE</scope>
    <source>
        <tissue evidence="1">Skin</tissue>
    </source>
</reference>
<dbReference type="AlphaFoldDB" id="A0A0B6YMD5"/>
<dbReference type="EMBL" id="HACG01010523">
    <property type="protein sequence ID" value="CEK57388.1"/>
    <property type="molecule type" value="Transcribed_RNA"/>
</dbReference>
<sequence length="70" mass="7817">ELHETQSQPQILLVPIEDTNTSIQTGISEDSHYFMKYSSQGKSLTMPTITGQAEDATYREATTHEDDNDA</sequence>
<proteinExistence type="predicted"/>